<evidence type="ECO:0000313" key="2">
    <source>
        <dbReference type="Proteomes" id="UP000315914"/>
    </source>
</evidence>
<dbReference type="EMBL" id="VITW01000002">
    <property type="protein sequence ID" value="TWB80954.1"/>
    <property type="molecule type" value="Genomic_DNA"/>
</dbReference>
<name>A0A560KG72_9BRAD</name>
<dbReference type="AlphaFoldDB" id="A0A560KG72"/>
<evidence type="ECO:0000313" key="1">
    <source>
        <dbReference type="EMBL" id="TWB80954.1"/>
    </source>
</evidence>
<sequence>MAGLSSAEAGLHSRCGVLGVARVGGTVVAAIPCGFGSRPPPLGPYRRCKTPVHNWAA</sequence>
<proteinExistence type="predicted"/>
<organism evidence="1 2">
    <name type="scientific">Bradyrhizobium sacchari</name>
    <dbReference type="NCBI Taxonomy" id="1399419"/>
    <lineage>
        <taxon>Bacteria</taxon>
        <taxon>Pseudomonadati</taxon>
        <taxon>Pseudomonadota</taxon>
        <taxon>Alphaproteobacteria</taxon>
        <taxon>Hyphomicrobiales</taxon>
        <taxon>Nitrobacteraceae</taxon>
        <taxon>Bradyrhizobium</taxon>
    </lineage>
</organism>
<dbReference type="Proteomes" id="UP000315914">
    <property type="component" value="Unassembled WGS sequence"/>
</dbReference>
<gene>
    <name evidence="1" type="ORF">FBZ95_102171</name>
</gene>
<accession>A0A560KG72</accession>
<comment type="caution">
    <text evidence="1">The sequence shown here is derived from an EMBL/GenBank/DDBJ whole genome shotgun (WGS) entry which is preliminary data.</text>
</comment>
<keyword evidence="2" id="KW-1185">Reference proteome</keyword>
<protein>
    <submittedName>
        <fullName evidence="1">Uncharacterized protein</fullName>
    </submittedName>
</protein>
<reference evidence="1 2" key="1">
    <citation type="submission" date="2019-06" db="EMBL/GenBank/DDBJ databases">
        <title>Genomic Encyclopedia of Type Strains, Phase IV (KMG-V): Genome sequencing to study the core and pangenomes of soil and plant-associated prokaryotes.</title>
        <authorList>
            <person name="Whitman W."/>
        </authorList>
    </citation>
    <scope>NUCLEOTIDE SEQUENCE [LARGE SCALE GENOMIC DNA]</scope>
    <source>
        <strain evidence="1 2">BR 10556</strain>
    </source>
</reference>